<organism evidence="2 3">
    <name type="scientific">Dreissena polymorpha</name>
    <name type="common">Zebra mussel</name>
    <name type="synonym">Mytilus polymorpha</name>
    <dbReference type="NCBI Taxonomy" id="45954"/>
    <lineage>
        <taxon>Eukaryota</taxon>
        <taxon>Metazoa</taxon>
        <taxon>Spiralia</taxon>
        <taxon>Lophotrochozoa</taxon>
        <taxon>Mollusca</taxon>
        <taxon>Bivalvia</taxon>
        <taxon>Autobranchia</taxon>
        <taxon>Heteroconchia</taxon>
        <taxon>Euheterodonta</taxon>
        <taxon>Imparidentia</taxon>
        <taxon>Neoheterodontei</taxon>
        <taxon>Myida</taxon>
        <taxon>Dreissenoidea</taxon>
        <taxon>Dreissenidae</taxon>
        <taxon>Dreissena</taxon>
    </lineage>
</organism>
<name>A0A9D4K5N6_DREPO</name>
<comment type="caution">
    <text evidence="2">The sequence shown here is derived from an EMBL/GenBank/DDBJ whole genome shotgun (WGS) entry which is preliminary data.</text>
</comment>
<evidence type="ECO:0000256" key="1">
    <source>
        <dbReference type="SAM" id="MobiDB-lite"/>
    </source>
</evidence>
<evidence type="ECO:0000313" key="2">
    <source>
        <dbReference type="EMBL" id="KAH3833496.1"/>
    </source>
</evidence>
<reference evidence="2" key="1">
    <citation type="journal article" date="2019" name="bioRxiv">
        <title>The Genome of the Zebra Mussel, Dreissena polymorpha: A Resource for Invasive Species Research.</title>
        <authorList>
            <person name="McCartney M.A."/>
            <person name="Auch B."/>
            <person name="Kono T."/>
            <person name="Mallez S."/>
            <person name="Zhang Y."/>
            <person name="Obille A."/>
            <person name="Becker A."/>
            <person name="Abrahante J.E."/>
            <person name="Garbe J."/>
            <person name="Badalamenti J.P."/>
            <person name="Herman A."/>
            <person name="Mangelson H."/>
            <person name="Liachko I."/>
            <person name="Sullivan S."/>
            <person name="Sone E.D."/>
            <person name="Koren S."/>
            <person name="Silverstein K.A.T."/>
            <person name="Beckman K.B."/>
            <person name="Gohl D.M."/>
        </authorList>
    </citation>
    <scope>NUCLEOTIDE SEQUENCE</scope>
    <source>
        <strain evidence="2">Duluth1</strain>
        <tissue evidence="2">Whole animal</tissue>
    </source>
</reference>
<gene>
    <name evidence="2" type="ORF">DPMN_106807</name>
</gene>
<feature type="region of interest" description="Disordered" evidence="1">
    <location>
        <begin position="147"/>
        <end position="181"/>
    </location>
</feature>
<proteinExistence type="predicted"/>
<keyword evidence="3" id="KW-1185">Reference proteome</keyword>
<accession>A0A9D4K5N6</accession>
<reference evidence="2" key="2">
    <citation type="submission" date="2020-11" db="EMBL/GenBank/DDBJ databases">
        <authorList>
            <person name="McCartney M.A."/>
            <person name="Auch B."/>
            <person name="Kono T."/>
            <person name="Mallez S."/>
            <person name="Becker A."/>
            <person name="Gohl D.M."/>
            <person name="Silverstein K.A.T."/>
            <person name="Koren S."/>
            <person name="Bechman K.B."/>
            <person name="Herman A."/>
            <person name="Abrahante J.E."/>
            <person name="Garbe J."/>
        </authorList>
    </citation>
    <scope>NUCLEOTIDE SEQUENCE</scope>
    <source>
        <strain evidence="2">Duluth1</strain>
        <tissue evidence="2">Whole animal</tissue>
    </source>
</reference>
<dbReference type="Proteomes" id="UP000828390">
    <property type="component" value="Unassembled WGS sequence"/>
</dbReference>
<dbReference type="AlphaFoldDB" id="A0A9D4K5N6"/>
<sequence length="181" mass="19315">MSRVVRWVWPKCGGCVSPIAAVVSARIPVSPSHTPSRTSWDTISGCRMTASLTGVWTPRGCSCLSCPPVSWWTAEQSSGLTAARRPSPVSSTATGVTALTTSRRLCTTTFRYCRREPCTTPSTNVVCSTVQTMPPFVPTSRTYVRASGAAQTIAAPPTSRRRQKAQSAEPTSGVIKGPVLR</sequence>
<protein>
    <submittedName>
        <fullName evidence="2">Uncharacterized protein</fullName>
    </submittedName>
</protein>
<evidence type="ECO:0000313" key="3">
    <source>
        <dbReference type="Proteomes" id="UP000828390"/>
    </source>
</evidence>
<dbReference type="EMBL" id="JAIWYP010000004">
    <property type="protein sequence ID" value="KAH3833496.1"/>
    <property type="molecule type" value="Genomic_DNA"/>
</dbReference>